<name>A0ABR1KI99_9PEZI</name>
<reference evidence="2 3" key="1">
    <citation type="submission" date="2024-04" db="EMBL/GenBank/DDBJ databases">
        <title>Phyllosticta paracitricarpa is synonymous to the EU quarantine fungus P. citricarpa based on phylogenomic analyses.</title>
        <authorList>
            <consortium name="Lawrence Berkeley National Laboratory"/>
            <person name="Van Ingen-Buijs V.A."/>
            <person name="Van Westerhoven A.C."/>
            <person name="Haridas S."/>
            <person name="Skiadas P."/>
            <person name="Martin F."/>
            <person name="Groenewald J.Z."/>
            <person name="Crous P.W."/>
            <person name="Seidl M.F."/>
        </authorList>
    </citation>
    <scope>NUCLEOTIDE SEQUENCE [LARGE SCALE GENOMIC DNA]</scope>
    <source>
        <strain evidence="2 3">CBS 123371</strain>
    </source>
</reference>
<dbReference type="InterPro" id="IPR000210">
    <property type="entry name" value="BTB/POZ_dom"/>
</dbReference>
<proteinExistence type="predicted"/>
<dbReference type="CDD" id="cd18186">
    <property type="entry name" value="BTB_POZ_ZBTB_KLHL-like"/>
    <property type="match status" value="1"/>
</dbReference>
<dbReference type="EMBL" id="JBBPHU010000007">
    <property type="protein sequence ID" value="KAK7515451.1"/>
    <property type="molecule type" value="Genomic_DNA"/>
</dbReference>
<comment type="caution">
    <text evidence="2">The sequence shown here is derived from an EMBL/GenBank/DDBJ whole genome shotgun (WGS) entry which is preliminary data.</text>
</comment>
<dbReference type="Proteomes" id="UP001363622">
    <property type="component" value="Unassembled WGS sequence"/>
</dbReference>
<sequence>MPLSRNSRASSFRNSAPSLDESLRFSQEMNPEFKNGLRGFLDYGFTNKLYTDLTLRCQGREFHVHRVVICLQSGYFASACRQAPSSADSSVCPAVIDLGEEDNLDHVTAMIHFFYTYDYRIEDIPDFDQLPPYQELVFHVEIYVLAEKYRVMELKKLAWAKFIAQARHQNAWRGFPLILWRILKPIPASDRWLRSSIFSICREHIQELMEDDTFKDTADRTPGFWRELMEYSAPYVGKKYRCTNCRTEFLCEMQPETVGGETLGRCMNCRETFPLKHWAESIVRDEAEEEERANDHVTIARMSIG</sequence>
<dbReference type="SUPFAM" id="SSF54695">
    <property type="entry name" value="POZ domain"/>
    <property type="match status" value="1"/>
</dbReference>
<dbReference type="SMART" id="SM00225">
    <property type="entry name" value="BTB"/>
    <property type="match status" value="1"/>
</dbReference>
<evidence type="ECO:0000313" key="3">
    <source>
        <dbReference type="Proteomes" id="UP001363622"/>
    </source>
</evidence>
<dbReference type="InterPro" id="IPR011333">
    <property type="entry name" value="SKP1/BTB/POZ_sf"/>
</dbReference>
<dbReference type="Pfam" id="PF00651">
    <property type="entry name" value="BTB"/>
    <property type="match status" value="1"/>
</dbReference>
<organism evidence="2 3">
    <name type="scientific">Phyllosticta citriasiana</name>
    <dbReference type="NCBI Taxonomy" id="595635"/>
    <lineage>
        <taxon>Eukaryota</taxon>
        <taxon>Fungi</taxon>
        <taxon>Dikarya</taxon>
        <taxon>Ascomycota</taxon>
        <taxon>Pezizomycotina</taxon>
        <taxon>Dothideomycetes</taxon>
        <taxon>Dothideomycetes incertae sedis</taxon>
        <taxon>Botryosphaeriales</taxon>
        <taxon>Phyllostictaceae</taxon>
        <taxon>Phyllosticta</taxon>
    </lineage>
</organism>
<keyword evidence="3" id="KW-1185">Reference proteome</keyword>
<dbReference type="PROSITE" id="PS50097">
    <property type="entry name" value="BTB"/>
    <property type="match status" value="1"/>
</dbReference>
<dbReference type="Gene3D" id="3.30.710.10">
    <property type="entry name" value="Potassium Channel Kv1.1, Chain A"/>
    <property type="match status" value="1"/>
</dbReference>
<dbReference type="PANTHER" id="PTHR47843:SF5">
    <property type="entry name" value="BTB_POZ DOMAIN PROTEIN"/>
    <property type="match status" value="1"/>
</dbReference>
<dbReference type="PANTHER" id="PTHR47843">
    <property type="entry name" value="BTB DOMAIN-CONTAINING PROTEIN-RELATED"/>
    <property type="match status" value="1"/>
</dbReference>
<accession>A0ABR1KI99</accession>
<feature type="domain" description="BTB" evidence="1">
    <location>
        <begin position="51"/>
        <end position="123"/>
    </location>
</feature>
<gene>
    <name evidence="2" type="ORF">IWZ03DRAFT_203089</name>
</gene>
<evidence type="ECO:0000259" key="1">
    <source>
        <dbReference type="PROSITE" id="PS50097"/>
    </source>
</evidence>
<evidence type="ECO:0000313" key="2">
    <source>
        <dbReference type="EMBL" id="KAK7515451.1"/>
    </source>
</evidence>
<protein>
    <recommendedName>
        <fullName evidence="1">BTB domain-containing protein</fullName>
    </recommendedName>
</protein>